<reference evidence="1" key="2">
    <citation type="submission" date="2013-04" db="UniProtKB">
        <authorList>
            <consortium name="EnsemblPlants"/>
        </authorList>
    </citation>
    <scope>IDENTIFICATION</scope>
</reference>
<name>J3M253_ORYBR</name>
<dbReference type="HOGENOM" id="CLU_2926328_0_0_1"/>
<evidence type="ECO:0000313" key="2">
    <source>
        <dbReference type="Proteomes" id="UP000006038"/>
    </source>
</evidence>
<reference evidence="1" key="1">
    <citation type="journal article" date="2013" name="Nat. Commun.">
        <title>Whole-genome sequencing of Oryza brachyantha reveals mechanisms underlying Oryza genome evolution.</title>
        <authorList>
            <person name="Chen J."/>
            <person name="Huang Q."/>
            <person name="Gao D."/>
            <person name="Wang J."/>
            <person name="Lang Y."/>
            <person name="Liu T."/>
            <person name="Li B."/>
            <person name="Bai Z."/>
            <person name="Luis Goicoechea J."/>
            <person name="Liang C."/>
            <person name="Chen C."/>
            <person name="Zhang W."/>
            <person name="Sun S."/>
            <person name="Liao Y."/>
            <person name="Zhang X."/>
            <person name="Yang L."/>
            <person name="Song C."/>
            <person name="Wang M."/>
            <person name="Shi J."/>
            <person name="Liu G."/>
            <person name="Liu J."/>
            <person name="Zhou H."/>
            <person name="Zhou W."/>
            <person name="Yu Q."/>
            <person name="An N."/>
            <person name="Chen Y."/>
            <person name="Cai Q."/>
            <person name="Wang B."/>
            <person name="Liu B."/>
            <person name="Min J."/>
            <person name="Huang Y."/>
            <person name="Wu H."/>
            <person name="Li Z."/>
            <person name="Zhang Y."/>
            <person name="Yin Y."/>
            <person name="Song W."/>
            <person name="Jiang J."/>
            <person name="Jackson S.A."/>
            <person name="Wing R.A."/>
            <person name="Wang J."/>
            <person name="Chen M."/>
        </authorList>
    </citation>
    <scope>NUCLEOTIDE SEQUENCE [LARGE SCALE GENOMIC DNA]</scope>
    <source>
        <strain evidence="1">cv. IRGC 101232</strain>
    </source>
</reference>
<proteinExistence type="predicted"/>
<dbReference type="EnsemblPlants" id="OB04G34780.1">
    <property type="protein sequence ID" value="OB04G34780.1"/>
    <property type="gene ID" value="OB04G34780"/>
</dbReference>
<dbReference type="Gramene" id="OB04G34780.1">
    <property type="protein sequence ID" value="OB04G34780.1"/>
    <property type="gene ID" value="OB04G34780"/>
</dbReference>
<keyword evidence="2" id="KW-1185">Reference proteome</keyword>
<dbReference type="AlphaFoldDB" id="J3M253"/>
<accession>J3M253</accession>
<organism evidence="1">
    <name type="scientific">Oryza brachyantha</name>
    <name type="common">malo sina</name>
    <dbReference type="NCBI Taxonomy" id="4533"/>
    <lineage>
        <taxon>Eukaryota</taxon>
        <taxon>Viridiplantae</taxon>
        <taxon>Streptophyta</taxon>
        <taxon>Embryophyta</taxon>
        <taxon>Tracheophyta</taxon>
        <taxon>Spermatophyta</taxon>
        <taxon>Magnoliopsida</taxon>
        <taxon>Liliopsida</taxon>
        <taxon>Poales</taxon>
        <taxon>Poaceae</taxon>
        <taxon>BOP clade</taxon>
        <taxon>Oryzoideae</taxon>
        <taxon>Oryzeae</taxon>
        <taxon>Oryzinae</taxon>
        <taxon>Oryza</taxon>
    </lineage>
</organism>
<evidence type="ECO:0000313" key="1">
    <source>
        <dbReference type="EnsemblPlants" id="OB04G34780.1"/>
    </source>
</evidence>
<dbReference type="Proteomes" id="UP000006038">
    <property type="component" value="Chromosome 4"/>
</dbReference>
<protein>
    <submittedName>
        <fullName evidence="1">Uncharacterized protein</fullName>
    </submittedName>
</protein>
<sequence length="61" mass="6988">MYVLTCFNGSISVQIWRRFDVSVSGSTAQFVYACVEYAVSNSYLIIYLWLYYPLQVGISCV</sequence>